<dbReference type="InterPro" id="IPR023393">
    <property type="entry name" value="START-like_dom_sf"/>
</dbReference>
<dbReference type="InterPro" id="IPR000916">
    <property type="entry name" value="Bet_v_I/MLP"/>
</dbReference>
<feature type="domain" description="Bet v I/Major latex protein" evidence="1">
    <location>
        <begin position="2"/>
        <end position="152"/>
    </location>
</feature>
<dbReference type="CDD" id="cd07816">
    <property type="entry name" value="Bet_v1-like"/>
    <property type="match status" value="2"/>
</dbReference>
<evidence type="ECO:0000313" key="2">
    <source>
        <dbReference type="Proteomes" id="UP001652600"/>
    </source>
</evidence>
<dbReference type="Pfam" id="PF00407">
    <property type="entry name" value="Bet_v_1"/>
    <property type="match status" value="2"/>
</dbReference>
<gene>
    <name evidence="3" type="primary">LOC103483946</name>
</gene>
<feature type="domain" description="Bet v I/Major latex protein" evidence="1">
    <location>
        <begin position="161"/>
        <end position="310"/>
    </location>
</feature>
<dbReference type="eggNOG" id="ENOG502S1DK">
    <property type="taxonomic scope" value="Eukaryota"/>
</dbReference>
<dbReference type="RefSeq" id="XP_008439040.2">
    <property type="nucleotide sequence ID" value="XM_008440818.3"/>
</dbReference>
<dbReference type="InParanoid" id="A0A1S3AXU4"/>
<proteinExistence type="predicted"/>
<dbReference type="SMART" id="SM01037">
    <property type="entry name" value="Bet_v_1"/>
    <property type="match status" value="2"/>
</dbReference>
<keyword evidence="2" id="KW-1185">Reference proteome</keyword>
<dbReference type="AlphaFoldDB" id="A0A1S3AXU4"/>
<sequence length="310" mass="35828">MGLYGKLEKDVPIKASASKFHEIFHKRPHHISNVSSDIIHGVNLHEGEWGKVGSIVCWRYFLDGKSRATKEIIEEVDEENNAITFKVIEGHLKEHYEKFRFKIKCIPKEKGSIVHWCLEYEKLHDEIPETHGLLMDLCVKVSKDLDAYLNEGETHKFSLMGRYGKLEIDVPIRAPASKFHEMFHKKPHHISNASSDKIHGVDLHEGEWGQVGSIICWKYFHDGKARIAKEIIEHVDEENNSIAFKVIEGDLTEHYKDFKLTIQCIPKGKGSVVHWILEYEKLHDKIPDSHTLLQFCVEVSKDIDKQLCAY</sequence>
<protein>
    <submittedName>
        <fullName evidence="3">MLP-like protein 28</fullName>
    </submittedName>
</protein>
<name>A0A1S3AXU4_CUCME</name>
<dbReference type="Gramene" id="MELO3C006775.2.1">
    <property type="protein sequence ID" value="MELO3C006775.2.1"/>
    <property type="gene ID" value="MELO3C006775.2"/>
</dbReference>
<organism evidence="2 3">
    <name type="scientific">Cucumis melo</name>
    <name type="common">Muskmelon</name>
    <dbReference type="NCBI Taxonomy" id="3656"/>
    <lineage>
        <taxon>Eukaryota</taxon>
        <taxon>Viridiplantae</taxon>
        <taxon>Streptophyta</taxon>
        <taxon>Embryophyta</taxon>
        <taxon>Tracheophyta</taxon>
        <taxon>Spermatophyta</taxon>
        <taxon>Magnoliopsida</taxon>
        <taxon>eudicotyledons</taxon>
        <taxon>Gunneridae</taxon>
        <taxon>Pentapetalae</taxon>
        <taxon>rosids</taxon>
        <taxon>fabids</taxon>
        <taxon>Cucurbitales</taxon>
        <taxon>Cucurbitaceae</taxon>
        <taxon>Benincaseae</taxon>
        <taxon>Cucumis</taxon>
    </lineage>
</organism>
<dbReference type="Proteomes" id="UP001652600">
    <property type="component" value="Chromosome 6"/>
</dbReference>
<dbReference type="SUPFAM" id="SSF55961">
    <property type="entry name" value="Bet v1-like"/>
    <property type="match status" value="2"/>
</dbReference>
<dbReference type="InterPro" id="IPR051761">
    <property type="entry name" value="MLP-like_ligand-binding"/>
</dbReference>
<dbReference type="Gene3D" id="3.30.530.20">
    <property type="match status" value="2"/>
</dbReference>
<dbReference type="GO" id="GO:0006952">
    <property type="term" value="P:defense response"/>
    <property type="evidence" value="ECO:0007669"/>
    <property type="project" value="InterPro"/>
</dbReference>
<accession>A0A1S3AXU4</accession>
<dbReference type="KEGG" id="cmo:103483946"/>
<dbReference type="GeneID" id="103483946"/>
<dbReference type="PANTHER" id="PTHR31907">
    <property type="entry name" value="MLP-LIKE PROTEIN 423"/>
    <property type="match status" value="1"/>
</dbReference>
<evidence type="ECO:0000259" key="1">
    <source>
        <dbReference type="SMART" id="SM01037"/>
    </source>
</evidence>
<evidence type="ECO:0000313" key="3">
    <source>
        <dbReference type="RefSeq" id="XP_008439040.2"/>
    </source>
</evidence>
<reference evidence="3" key="1">
    <citation type="submission" date="2025-08" db="UniProtKB">
        <authorList>
            <consortium name="RefSeq"/>
        </authorList>
    </citation>
    <scope>IDENTIFICATION</scope>
    <source>
        <tissue evidence="3">Stem</tissue>
    </source>
</reference>